<dbReference type="SUPFAM" id="SSF54637">
    <property type="entry name" value="Thioesterase/thiol ester dehydrase-isomerase"/>
    <property type="match status" value="1"/>
</dbReference>
<evidence type="ECO:0000313" key="2">
    <source>
        <dbReference type="EMBL" id="PWL55535.1"/>
    </source>
</evidence>
<dbReference type="Pfam" id="PF01575">
    <property type="entry name" value="MaoC_dehydratas"/>
    <property type="match status" value="1"/>
</dbReference>
<dbReference type="CDD" id="cd03449">
    <property type="entry name" value="R_hydratase"/>
    <property type="match status" value="1"/>
</dbReference>
<evidence type="ECO:0000313" key="4">
    <source>
        <dbReference type="Proteomes" id="UP000182135"/>
    </source>
</evidence>
<dbReference type="InterPro" id="IPR029069">
    <property type="entry name" value="HotDog_dom_sf"/>
</dbReference>
<dbReference type="AlphaFoldDB" id="A0A1I2MZM5"/>
<gene>
    <name evidence="2" type="ORF">DBY38_00975</name>
    <name evidence="3" type="ORF">SAMN04487885_1188</name>
</gene>
<evidence type="ECO:0000259" key="1">
    <source>
        <dbReference type="Pfam" id="PF01575"/>
    </source>
</evidence>
<dbReference type="Proteomes" id="UP000246114">
    <property type="component" value="Unassembled WGS sequence"/>
</dbReference>
<dbReference type="GO" id="GO:0019171">
    <property type="term" value="F:(3R)-hydroxyacyl-[acyl-carrier-protein] dehydratase activity"/>
    <property type="evidence" value="ECO:0007669"/>
    <property type="project" value="TreeGrafter"/>
</dbReference>
<evidence type="ECO:0000313" key="3">
    <source>
        <dbReference type="EMBL" id="SFF96962.1"/>
    </source>
</evidence>
<reference evidence="3 4" key="1">
    <citation type="submission" date="2016-10" db="EMBL/GenBank/DDBJ databases">
        <authorList>
            <person name="de Groot N.N."/>
        </authorList>
    </citation>
    <scope>NUCLEOTIDE SEQUENCE [LARGE SCALE GENOMIC DNA]</scope>
    <source>
        <strain evidence="3 4">NLAE-zl-G419</strain>
    </source>
</reference>
<reference evidence="2 5" key="2">
    <citation type="submission" date="2018-03" db="EMBL/GenBank/DDBJ databases">
        <title>The uncultured portion of the human microbiome is neutrally assembled.</title>
        <authorList>
            <person name="Jeraldo P."/>
            <person name="Boardman L."/>
            <person name="White B.A."/>
            <person name="Nelson H."/>
            <person name="Goldenfeld N."/>
            <person name="Chia N."/>
        </authorList>
    </citation>
    <scope>NUCLEOTIDE SEQUENCE [LARGE SCALE GENOMIC DNA]</scope>
    <source>
        <strain evidence="2">CIM:MAG 903</strain>
    </source>
</reference>
<dbReference type="PANTHER" id="PTHR43437">
    <property type="entry name" value="HYDROXYACYL-THIOESTER DEHYDRATASE TYPE 2, MITOCHONDRIAL-RELATED"/>
    <property type="match status" value="1"/>
</dbReference>
<dbReference type="EMBL" id="QAMZ01000005">
    <property type="protein sequence ID" value="PWL55535.1"/>
    <property type="molecule type" value="Genomic_DNA"/>
</dbReference>
<accession>A0A1I2MZM5</accession>
<dbReference type="RefSeq" id="WP_027639226.1">
    <property type="nucleotide sequence ID" value="NZ_BAAACD010000026.1"/>
</dbReference>
<dbReference type="EMBL" id="FOOE01000018">
    <property type="protein sequence ID" value="SFF96962.1"/>
    <property type="molecule type" value="Genomic_DNA"/>
</dbReference>
<evidence type="ECO:0000313" key="5">
    <source>
        <dbReference type="Proteomes" id="UP000246114"/>
    </source>
</evidence>
<dbReference type="Proteomes" id="UP000182135">
    <property type="component" value="Unassembled WGS sequence"/>
</dbReference>
<name>A0A1I2MZM5_9CLOT</name>
<sequence length="256" mass="29581">MDIGIKFCGGCNPRYNRIQCVEKIKAKFPEHSYVTQKDKKICDIWLIICGCSRSCADSEDLISLKKKFILKSFKDFDMVRDYLEKEQNEIGEEEDIKWKNPINDKLPPALQGRKELILGEKKEMNRTITQEDLISFAKLTGDYNRMHMDKEFAAKQWFLKPVVHGVFVASFISTIMGMDLPGSGTILMKEELEFLKPAFIGDKITTEVTFSRCEEYKRHYIGEFKGICKNQNGDILVQGKCTQMMMKNLFLVKNLA</sequence>
<dbReference type="PANTHER" id="PTHR43437:SF3">
    <property type="entry name" value="HYDROXYACYL-THIOESTER DEHYDRATASE TYPE 2, MITOCHONDRIAL"/>
    <property type="match status" value="1"/>
</dbReference>
<proteinExistence type="predicted"/>
<dbReference type="GO" id="GO:0006633">
    <property type="term" value="P:fatty acid biosynthetic process"/>
    <property type="evidence" value="ECO:0007669"/>
    <property type="project" value="TreeGrafter"/>
</dbReference>
<dbReference type="InterPro" id="IPR002539">
    <property type="entry name" value="MaoC-like_dom"/>
</dbReference>
<dbReference type="OrthoDB" id="9801625at2"/>
<dbReference type="STRING" id="1529.SAMN04487885_1188"/>
<dbReference type="InterPro" id="IPR050965">
    <property type="entry name" value="UPF0336/Enoyl-CoA_hydratase"/>
</dbReference>
<feature type="domain" description="MaoC-like" evidence="1">
    <location>
        <begin position="122"/>
        <end position="218"/>
    </location>
</feature>
<dbReference type="Gene3D" id="3.10.129.10">
    <property type="entry name" value="Hotdog Thioesterase"/>
    <property type="match status" value="1"/>
</dbReference>
<protein>
    <submittedName>
        <fullName evidence="3">Acyl dehydratase</fullName>
    </submittedName>
</protein>
<keyword evidence="4" id="KW-1185">Reference proteome</keyword>
<organism evidence="3 4">
    <name type="scientific">Clostridium cadaveris</name>
    <dbReference type="NCBI Taxonomy" id="1529"/>
    <lineage>
        <taxon>Bacteria</taxon>
        <taxon>Bacillati</taxon>
        <taxon>Bacillota</taxon>
        <taxon>Clostridia</taxon>
        <taxon>Eubacteriales</taxon>
        <taxon>Clostridiaceae</taxon>
        <taxon>Clostridium</taxon>
    </lineage>
</organism>
<dbReference type="eggNOG" id="COG2030">
    <property type="taxonomic scope" value="Bacteria"/>
</dbReference>